<accession>A0A1L5BT72</accession>
<sequence>MRSKPMLQVSHYDPVERQREKDCARERDDRALRNGDISREALRMRNGFLAPLDVVSSSIRHRGMVA</sequence>
<feature type="region of interest" description="Disordered" evidence="1">
    <location>
        <begin position="1"/>
        <end position="30"/>
    </location>
</feature>
<name>A0A1L5BT72_SPHIB</name>
<reference evidence="2 3" key="1">
    <citation type="journal article" date="2012" name="J. Bacteriol.">
        <title>Genome sequence of Sphingobium indicum B90A, a hexachlorocyclohexane-degrading bacterium.</title>
        <authorList>
            <person name="Anand S."/>
            <person name="Sangwan N."/>
            <person name="Lata P."/>
            <person name="Kaur J."/>
            <person name="Dua A."/>
            <person name="Singh A.K."/>
            <person name="Verma M."/>
            <person name="Kaur J."/>
            <person name="Khurana J.P."/>
            <person name="Khurana P."/>
            <person name="Mathur S."/>
            <person name="Lal R."/>
        </authorList>
    </citation>
    <scope>NUCLEOTIDE SEQUENCE [LARGE SCALE GENOMIC DNA]</scope>
    <source>
        <strain evidence="3">DSM 16412 / CCM 7286 / MTCC 6364 / B90A</strain>
    </source>
</reference>
<gene>
    <name evidence="2" type="ORF">SIDU_16710</name>
</gene>
<protein>
    <submittedName>
        <fullName evidence="2">Uncharacterized protein</fullName>
    </submittedName>
</protein>
<proteinExistence type="predicted"/>
<evidence type="ECO:0000313" key="2">
    <source>
        <dbReference type="EMBL" id="APL96017.1"/>
    </source>
</evidence>
<evidence type="ECO:0000313" key="3">
    <source>
        <dbReference type="Proteomes" id="UP000004550"/>
    </source>
</evidence>
<dbReference type="EMBL" id="CP013070">
    <property type="protein sequence ID" value="APL96017.1"/>
    <property type="molecule type" value="Genomic_DNA"/>
</dbReference>
<dbReference type="KEGG" id="sinb:SIDU_16710"/>
<feature type="compositionally biased region" description="Basic and acidic residues" evidence="1">
    <location>
        <begin position="13"/>
        <end position="30"/>
    </location>
</feature>
<organism evidence="2 3">
    <name type="scientific">Sphingobium indicum (strain DSM 16412 / CCM 7286 / MTCC 6364 / B90A)</name>
    <dbReference type="NCBI Taxonomy" id="861109"/>
    <lineage>
        <taxon>Bacteria</taxon>
        <taxon>Pseudomonadati</taxon>
        <taxon>Pseudomonadota</taxon>
        <taxon>Alphaproteobacteria</taxon>
        <taxon>Sphingomonadales</taxon>
        <taxon>Sphingomonadaceae</taxon>
        <taxon>Sphingobium</taxon>
    </lineage>
</organism>
<dbReference type="Proteomes" id="UP000004550">
    <property type="component" value="Chromosome"/>
</dbReference>
<dbReference type="AlphaFoldDB" id="A0A1L5BT72"/>
<evidence type="ECO:0000256" key="1">
    <source>
        <dbReference type="SAM" id="MobiDB-lite"/>
    </source>
</evidence>